<comment type="caution">
    <text evidence="1">The sequence shown here is derived from an EMBL/GenBank/DDBJ whole genome shotgun (WGS) entry which is preliminary data.</text>
</comment>
<dbReference type="EMBL" id="AUWU02000006">
    <property type="protein sequence ID" value="KAH0571526.1"/>
    <property type="molecule type" value="Genomic_DNA"/>
</dbReference>
<dbReference type="KEGG" id="ssao:94299737"/>
<evidence type="ECO:0000313" key="1">
    <source>
        <dbReference type="EMBL" id="KAH0571526.1"/>
    </source>
</evidence>
<sequence>MNKLLQQSKPSKDLFIELCQQDQNSQEIFQILIAFPDQFICEQNFQKFIVKNKLQKEYCNFQKINKIEEGIIDPILGRIIKFNEQRFSNDSQLQLSSIIKDQAYQDIDNSYNLDPSQMNYGTFVDYLSKNPLQLQTYKQRFINEIDFAVNLPKVYKQLTSIEQNNNYSQYLNFLSLEQLQQEEDSEEQQYLLVFHKCYDKLNQFGQQLYQDFQLYQKFIKGDRLDDSIAFSLSNSQMQIYLRKLNCTNLPLFYLYLSAYNNVKSIDIDDSAVQHLKDKLNKPSTQYSDNPSFKIILQDDFNFSVETITNNQVQLKLQVYFINTQSIIEDNIVLDQLQLNNPNFELSISNDFVQQIHSFTLSPQYQSDFIFVLQLDVQRVSFYYQFKRSIIQRQLSRDMSMIQIKSQNINIQQGDIYQKFNEDLVIELYAEKLELLNIYDFNLVKINNLETFYQKVKKLEAKPDFFINLVFNPELLLSCQTIDIECLLMSKLDILNIHNLSTSIINIKGKYKTYTFIHPESNKFQIEIEKISPTIQVEVDFIFNGKQEKVRSEISIQQSQNYLYKLIRVSQNKFVLLNLINHPCANEIIDIIIENNDGKFTEKIITDHTGSFEVKDFFEFIIKINSQKFIFRNRVSTYEYEFYSQIKNFDLDIYEEKFNTVNEITDFKKNYFVLFQGQFYPIKLFKLINGFKIYQSSFVYDSNIIYSQTIGLSGIYYSQILANTYQLLNKQVSTQFISKNNWVIKQLLEINNKQCNYEDLIQLNKHVDVQLYDRQISEQCNDAGDNEDEIKQNYFVNHFNIFNNIKTHFRYGDRKYLHKYTIYDNGQLILDTQ</sequence>
<dbReference type="RefSeq" id="XP_067762299.1">
    <property type="nucleotide sequence ID" value="XM_067909543.1"/>
</dbReference>
<dbReference type="AlphaFoldDB" id="A0A9P8LNT6"/>
<dbReference type="Proteomes" id="UP000018208">
    <property type="component" value="Unassembled WGS sequence"/>
</dbReference>
<name>A0A9P8LNT6_9EUKA</name>
<proteinExistence type="predicted"/>
<evidence type="ECO:0000313" key="2">
    <source>
        <dbReference type="Proteomes" id="UP000018208"/>
    </source>
</evidence>
<dbReference type="GeneID" id="94299737"/>
<protein>
    <submittedName>
        <fullName evidence="1">Uncharacterized protein</fullName>
    </submittedName>
</protein>
<accession>A0A9P8LNT6</accession>
<keyword evidence="2" id="KW-1185">Reference proteome</keyword>
<organism evidence="1 2">
    <name type="scientific">Spironucleus salmonicida</name>
    <dbReference type="NCBI Taxonomy" id="348837"/>
    <lineage>
        <taxon>Eukaryota</taxon>
        <taxon>Metamonada</taxon>
        <taxon>Diplomonadida</taxon>
        <taxon>Hexamitidae</taxon>
        <taxon>Hexamitinae</taxon>
        <taxon>Spironucleus</taxon>
    </lineage>
</organism>
<gene>
    <name evidence="1" type="ORF">SS50377_25714</name>
</gene>
<reference evidence="1 2" key="1">
    <citation type="journal article" date="2014" name="PLoS Genet.">
        <title>The Genome of Spironucleus salmonicida Highlights a Fish Pathogen Adapted to Fluctuating Environments.</title>
        <authorList>
            <person name="Xu F."/>
            <person name="Jerlstrom-Hultqvist J."/>
            <person name="Einarsson E."/>
            <person name="Astvaldsson A."/>
            <person name="Svard S.G."/>
            <person name="Andersson J.O."/>
        </authorList>
    </citation>
    <scope>NUCLEOTIDE SEQUENCE [LARGE SCALE GENOMIC DNA]</scope>
    <source>
        <strain evidence="1 2">ATCC 50377</strain>
    </source>
</reference>